<dbReference type="Proteomes" id="UP000297714">
    <property type="component" value="Unassembled WGS sequence"/>
</dbReference>
<evidence type="ECO:0000313" key="5">
    <source>
        <dbReference type="EMBL" id="TGJ75484.1"/>
    </source>
</evidence>
<gene>
    <name evidence="5" type="ORF">CAGA_23630</name>
</gene>
<comment type="similarity">
    <text evidence="1">Belongs to the myoviridae tail sheath protein family.</text>
</comment>
<feature type="domain" description="Tail sheath protein C-terminal" evidence="3">
    <location>
        <begin position="248"/>
        <end position="347"/>
    </location>
</feature>
<dbReference type="Gene3D" id="3.40.50.11790">
    <property type="match status" value="1"/>
</dbReference>
<name>A0A4Z0XVV2_9FIRM</name>
<dbReference type="EMBL" id="SRMQ01000016">
    <property type="protein sequence ID" value="TGJ75484.1"/>
    <property type="molecule type" value="Genomic_DNA"/>
</dbReference>
<dbReference type="Gene3D" id="3.30.1490.360">
    <property type="match status" value="1"/>
</dbReference>
<reference evidence="5 6" key="1">
    <citation type="submission" date="2019-04" db="EMBL/GenBank/DDBJ databases">
        <authorList>
            <person name="Poehlein A."/>
            <person name="Bengelsdorf F.R."/>
            <person name="Duerre P."/>
            <person name="Daniel R."/>
        </authorList>
    </citation>
    <scope>NUCLEOTIDE SEQUENCE [LARGE SCALE GENOMIC DNA]</scope>
    <source>
        <strain evidence="5 6">BS-1</strain>
    </source>
</reference>
<feature type="domain" description="Tail sheath protein Gp18-like" evidence="4">
    <location>
        <begin position="32"/>
        <end position="87"/>
    </location>
</feature>
<dbReference type="Pfam" id="PF17482">
    <property type="entry name" value="Phage_sheath_1C"/>
    <property type="match status" value="1"/>
</dbReference>
<dbReference type="InterPro" id="IPR054564">
    <property type="entry name" value="Gp18_domIII_N"/>
</dbReference>
<dbReference type="AlphaFoldDB" id="A0A4Z0XVV2"/>
<dbReference type="OrthoDB" id="89060at2"/>
<proteinExistence type="inferred from homology"/>
<dbReference type="InterPro" id="IPR020287">
    <property type="entry name" value="Tail_sheath_C"/>
</dbReference>
<evidence type="ECO:0000256" key="1">
    <source>
        <dbReference type="ARBA" id="ARBA00008005"/>
    </source>
</evidence>
<organism evidence="5 6">
    <name type="scientific">Caproiciproducens galactitolivorans</name>
    <dbReference type="NCBI Taxonomy" id="642589"/>
    <lineage>
        <taxon>Bacteria</taxon>
        <taxon>Bacillati</taxon>
        <taxon>Bacillota</taxon>
        <taxon>Clostridia</taxon>
        <taxon>Eubacteriales</taxon>
        <taxon>Acutalibacteraceae</taxon>
        <taxon>Caproiciproducens</taxon>
    </lineage>
</organism>
<comment type="caution">
    <text evidence="5">The sequence shown here is derived from an EMBL/GenBank/DDBJ whole genome shotgun (WGS) entry which is preliminary data.</text>
</comment>
<evidence type="ECO:0000259" key="3">
    <source>
        <dbReference type="Pfam" id="PF17482"/>
    </source>
</evidence>
<dbReference type="Pfam" id="PF04984">
    <property type="entry name" value="Phage_sheath_1"/>
    <property type="match status" value="1"/>
</dbReference>
<dbReference type="RefSeq" id="WP_135661027.1">
    <property type="nucleotide sequence ID" value="NZ_SRMQ01000016.1"/>
</dbReference>
<sequence length="348" mass="38139">MAGTWTTQNKALPGIYMNFQTNAPLSITPGDRGTVVLLQEMTSGKVGEIYEITALDASQWPKEATEEDKFLAREALKKAKAVKVYNLGTGHTAETLSIALKTLKTVDFDVLCYPYPAETYAANQEAIKIWVTSMVDDEGRYMQAVLADFAANSENIINCAHAVKLSDGTELTNAQTTAWVAGVTAGAKVNQSNTGAQYDGAIDVIPRMTKTQMEESVSVGKWIFKVDSEQNVTAVYDINSLTTYTQAKSKSYRKNRFIRLVSGINNDITTIFESQYEGKFNNNAEGRSAFKTILVGYFLELQNKQAIQNFSANDVTVEVGEDSDAVVVTVAVQSVDSIEKVYMTVNLS</sequence>
<protein>
    <submittedName>
        <fullName evidence="5">Phage tail sheath protein</fullName>
    </submittedName>
</protein>
<evidence type="ECO:0000313" key="6">
    <source>
        <dbReference type="Proteomes" id="UP000297714"/>
    </source>
</evidence>
<dbReference type="Gene3D" id="3.30.1370.220">
    <property type="match status" value="1"/>
</dbReference>
<feature type="domain" description="Tail sheath protein subtilisin-like" evidence="2">
    <location>
        <begin position="92"/>
        <end position="240"/>
    </location>
</feature>
<evidence type="ECO:0000259" key="4">
    <source>
        <dbReference type="Pfam" id="PF22671"/>
    </source>
</evidence>
<dbReference type="Pfam" id="PF22671">
    <property type="entry name" value="Gp18_domIII_N"/>
    <property type="match status" value="1"/>
</dbReference>
<accession>A0A4Z0XVV2</accession>
<dbReference type="Gene3D" id="3.30.360.90">
    <property type="match status" value="1"/>
</dbReference>
<evidence type="ECO:0000259" key="2">
    <source>
        <dbReference type="Pfam" id="PF04984"/>
    </source>
</evidence>
<keyword evidence="6" id="KW-1185">Reference proteome</keyword>
<dbReference type="InterPro" id="IPR035089">
    <property type="entry name" value="Phage_sheath_subtilisin"/>
</dbReference>